<keyword evidence="4" id="KW-1185">Reference proteome</keyword>
<dbReference type="GO" id="GO:0016989">
    <property type="term" value="F:sigma factor antagonist activity"/>
    <property type="evidence" value="ECO:0007669"/>
    <property type="project" value="TreeGrafter"/>
</dbReference>
<sequence length="311" mass="35144">MHQIPPETIEQASVWMARLWADDATQQDHDSFECWRLAHPNNALAWQKLELLQSKFCTIPQGKISKQVLTRKSPRVSRREFLSISALSFVALSSGMAVYRPTPTGTEYSTATGEIRSMTLLDGTQLALNTDSKLFVDFDNHQRDIHIERGEVMITNTHHRSPLTVSTSRGLVLPIGTQFSIREHADTTQVSVYEGEVEIQPMLGMGKPHLFAGQTAHFDRRTVSQPNQTQDSDMLWLEHKIMAEATQLKTFINELGRYRRGIINVDASAAALKLTGVFSTKDIDKTLHNISQILPVRIHYRTPLWVTITAK</sequence>
<keyword evidence="3" id="KW-0808">Transferase</keyword>
<gene>
    <name evidence="3" type="ORF">VFDL14_20360</name>
</gene>
<evidence type="ECO:0000259" key="1">
    <source>
        <dbReference type="Pfam" id="PF04773"/>
    </source>
</evidence>
<evidence type="ECO:0000313" key="3">
    <source>
        <dbReference type="EMBL" id="KDN27256.1"/>
    </source>
</evidence>
<accession>A0A066UIM1</accession>
<evidence type="ECO:0000313" key="4">
    <source>
        <dbReference type="Proteomes" id="UP000027219"/>
    </source>
</evidence>
<dbReference type="Proteomes" id="UP000027219">
    <property type="component" value="Unassembled WGS sequence"/>
</dbReference>
<dbReference type="PANTHER" id="PTHR30273:SF2">
    <property type="entry name" value="PROTEIN FECR"/>
    <property type="match status" value="1"/>
</dbReference>
<dbReference type="GO" id="GO:0016301">
    <property type="term" value="F:kinase activity"/>
    <property type="evidence" value="ECO:0007669"/>
    <property type="project" value="UniProtKB-KW"/>
</dbReference>
<reference evidence="3 4" key="1">
    <citation type="submission" date="2014-02" db="EMBL/GenBank/DDBJ databases">
        <title>Vibrio fortis Dalian14 Genome Sequencing.</title>
        <authorList>
            <person name="Wang Y."/>
            <person name="Song L."/>
            <person name="Liu G."/>
            <person name="Ding J."/>
        </authorList>
    </citation>
    <scope>NUCLEOTIDE SEQUENCE [LARGE SCALE GENOMIC DNA]</scope>
    <source>
        <strain evidence="3 4">Dalian14</strain>
    </source>
</reference>
<organism evidence="3 4">
    <name type="scientific">Vibrio fortis</name>
    <dbReference type="NCBI Taxonomy" id="212667"/>
    <lineage>
        <taxon>Bacteria</taxon>
        <taxon>Pseudomonadati</taxon>
        <taxon>Pseudomonadota</taxon>
        <taxon>Gammaproteobacteria</taxon>
        <taxon>Vibrionales</taxon>
        <taxon>Vibrionaceae</taxon>
        <taxon>Vibrio</taxon>
    </lineage>
</organism>
<dbReference type="InterPro" id="IPR006860">
    <property type="entry name" value="FecR"/>
</dbReference>
<dbReference type="Gene3D" id="2.60.120.1440">
    <property type="match status" value="1"/>
</dbReference>
<dbReference type="Pfam" id="PF04773">
    <property type="entry name" value="FecR"/>
    <property type="match status" value="1"/>
</dbReference>
<proteinExistence type="predicted"/>
<dbReference type="InterPro" id="IPR032623">
    <property type="entry name" value="FecR_N"/>
</dbReference>
<dbReference type="STRING" id="212667.VFDL14_20360"/>
<dbReference type="EMBL" id="JFFR01000027">
    <property type="protein sequence ID" value="KDN27256.1"/>
    <property type="molecule type" value="Genomic_DNA"/>
</dbReference>
<dbReference type="PANTHER" id="PTHR30273">
    <property type="entry name" value="PERIPLASMIC SIGNAL SENSOR AND SIGMA FACTOR ACTIVATOR FECR-RELATED"/>
    <property type="match status" value="1"/>
</dbReference>
<dbReference type="AlphaFoldDB" id="A0A066UIM1"/>
<dbReference type="OrthoDB" id="1099576at2"/>
<dbReference type="InterPro" id="IPR012373">
    <property type="entry name" value="Ferrdict_sens_TM"/>
</dbReference>
<protein>
    <submittedName>
        <fullName evidence="3">Histidine kinase</fullName>
    </submittedName>
</protein>
<keyword evidence="3" id="KW-0418">Kinase</keyword>
<name>A0A066UIM1_9VIBR</name>
<evidence type="ECO:0000259" key="2">
    <source>
        <dbReference type="Pfam" id="PF16220"/>
    </source>
</evidence>
<dbReference type="Pfam" id="PF16220">
    <property type="entry name" value="DUF4880"/>
    <property type="match status" value="1"/>
</dbReference>
<feature type="domain" description="FecR N-terminal" evidence="2">
    <location>
        <begin position="10"/>
        <end position="50"/>
    </location>
</feature>
<dbReference type="PIRSF" id="PIRSF018266">
    <property type="entry name" value="FecR"/>
    <property type="match status" value="1"/>
</dbReference>
<dbReference type="RefSeq" id="WP_032552614.1">
    <property type="nucleotide sequence ID" value="NZ_JFFR01000027.1"/>
</dbReference>
<comment type="caution">
    <text evidence="3">The sequence shown here is derived from an EMBL/GenBank/DDBJ whole genome shotgun (WGS) entry which is preliminary data.</text>
</comment>
<feature type="domain" description="FecR protein" evidence="1">
    <location>
        <begin position="107"/>
        <end position="198"/>
    </location>
</feature>